<feature type="transmembrane region" description="Helical" evidence="2">
    <location>
        <begin position="837"/>
        <end position="861"/>
    </location>
</feature>
<name>A0A3S4ND92_9MAGN</name>
<dbReference type="Pfam" id="PF13962">
    <property type="entry name" value="PGG"/>
    <property type="match status" value="1"/>
</dbReference>
<protein>
    <submittedName>
        <fullName evidence="4">Serine/threonine-protein phosphatase 6 regulatory ankyrin repeat subunit B-like protein</fullName>
    </submittedName>
</protein>
<keyword evidence="2" id="KW-0472">Membrane</keyword>
<dbReference type="Proteomes" id="UP000283530">
    <property type="component" value="Unassembled WGS sequence"/>
</dbReference>
<feature type="compositionally biased region" description="Low complexity" evidence="1">
    <location>
        <begin position="18"/>
        <end position="29"/>
    </location>
</feature>
<feature type="domain" description="PGG" evidence="3">
    <location>
        <begin position="713"/>
        <end position="825"/>
    </location>
</feature>
<keyword evidence="5" id="KW-1185">Reference proteome</keyword>
<keyword evidence="2" id="KW-1133">Transmembrane helix</keyword>
<dbReference type="AlphaFoldDB" id="A0A3S4ND92"/>
<dbReference type="InterPro" id="IPR002110">
    <property type="entry name" value="Ankyrin_rpt"/>
</dbReference>
<dbReference type="PANTHER" id="PTHR24177:SF103">
    <property type="entry name" value="PGG DOMAIN-CONTAINING PROTEIN"/>
    <property type="match status" value="1"/>
</dbReference>
<evidence type="ECO:0000259" key="3">
    <source>
        <dbReference type="Pfam" id="PF13962"/>
    </source>
</evidence>
<feature type="compositionally biased region" description="Low complexity" evidence="1">
    <location>
        <begin position="39"/>
        <end position="50"/>
    </location>
</feature>
<dbReference type="Gene3D" id="1.25.40.20">
    <property type="entry name" value="Ankyrin repeat-containing domain"/>
    <property type="match status" value="2"/>
</dbReference>
<sequence length="865" mass="96143">MDYLQISHSNPPLPPPISSGIGSSTGFSHPNPPLPPPISSGIGSSTGFSHPNPPLPPPISSGIGSSTGFSSVTLTLEQVEEAVNQSAKDDLHKFIMDGDWDSVLNIYRDYKDKVQTAKITSSNETALHIAISDNRIDIVEDLLNIIDANVIREMTDNKKENPLHLAASLGQRKTCKLLVDKDPELIGARNIDGETPLFRAARHGKKGAFYALHPKCPITGRDIKHEIRHCKRKDGNTMLHVSILGEYFELAFQIIYWYPELMEYNNEKGQTALHLLALNPSAFSSWSDLGFLDDFVYRWLIVDFAKFEKPSEFKKEQHSDILPILGNYKTCLDSLKRWKNKVINAIVDGAWERKDITGNKDMEMQQSPVQSTSEDRRQATGDPNPGNEVQEQCMDCDRDHINANDLLDKLWNAGVFVVPPNHSASWAFYRRFLLFAIVLLLSVPRFGFFQVSGLKKKKQKHTYAGQVMEILVCFATDADSGSKPRTYDTNLIDPTRLPDLDPKHPQSSQGEGENKAIELMTMTMGKLIDLKLWTKSQEKVSTDTNGKETNDTAKSLMTIKSSHQLEEGMKESTPFLIAAKMGVLEIVQGIMEHHPMAIHQEDVDNKNALLLAVEHKHQKTFKLLLNTYFSRHSVVEKVDNNGNTALHLAATLGKKQQWGISSAAIQMQWEIKWYNFIKSSVPTNLLPVRNNEGKTSMEVFEETHEGIIKDGVKWLNSTSESCSVVAALIASVAYASAATVPGGYKGDSGIPILKGDPSFDTFIIASLVALCFSVTSLTMFLSILTTNYTIHDFLHKLPTKLLLGLTSLFISIGAMLVSFCAGHFFNIGDRNRNTGSSVFAIICLPVSAYVLTQFHLLISLVKAPF</sequence>
<feature type="region of interest" description="Disordered" evidence="1">
    <location>
        <begin position="357"/>
        <end position="391"/>
    </location>
</feature>
<reference evidence="4 5" key="1">
    <citation type="journal article" date="2019" name="Nat. Plants">
        <title>Stout camphor tree genome fills gaps in understanding of flowering plant genome evolution.</title>
        <authorList>
            <person name="Chaw S.M."/>
            <person name="Liu Y.C."/>
            <person name="Wu Y.W."/>
            <person name="Wang H.Y."/>
            <person name="Lin C.I."/>
            <person name="Wu C.S."/>
            <person name="Ke H.M."/>
            <person name="Chang L.Y."/>
            <person name="Hsu C.Y."/>
            <person name="Yang H.T."/>
            <person name="Sudianto E."/>
            <person name="Hsu M.H."/>
            <person name="Wu K.P."/>
            <person name="Wang L.N."/>
            <person name="Leebens-Mack J.H."/>
            <person name="Tsai I.J."/>
        </authorList>
    </citation>
    <scope>NUCLEOTIDE SEQUENCE [LARGE SCALE GENOMIC DNA]</scope>
    <source>
        <strain evidence="5">cv. Chaw 1501</strain>
        <tissue evidence="4">Young leaves</tissue>
    </source>
</reference>
<dbReference type="OrthoDB" id="909822at2759"/>
<feature type="region of interest" description="Disordered" evidence="1">
    <location>
        <begin position="1"/>
        <end position="64"/>
    </location>
</feature>
<feature type="compositionally biased region" description="Low complexity" evidence="1">
    <location>
        <begin position="1"/>
        <end position="10"/>
    </location>
</feature>
<gene>
    <name evidence="4" type="ORF">CKAN_00400600</name>
</gene>
<dbReference type="InterPro" id="IPR036770">
    <property type="entry name" value="Ankyrin_rpt-contain_sf"/>
</dbReference>
<dbReference type="STRING" id="337451.A0A3S4ND92"/>
<proteinExistence type="predicted"/>
<comment type="caution">
    <text evidence="4">The sequence shown here is derived from an EMBL/GenBank/DDBJ whole genome shotgun (WGS) entry which is preliminary data.</text>
</comment>
<feature type="transmembrane region" description="Helical" evidence="2">
    <location>
        <begin position="428"/>
        <end position="448"/>
    </location>
</feature>
<feature type="transmembrane region" description="Helical" evidence="2">
    <location>
        <begin position="722"/>
        <end position="742"/>
    </location>
</feature>
<accession>A0A3S4ND92</accession>
<organism evidence="4 5">
    <name type="scientific">Cinnamomum micranthum f. kanehirae</name>
    <dbReference type="NCBI Taxonomy" id="337451"/>
    <lineage>
        <taxon>Eukaryota</taxon>
        <taxon>Viridiplantae</taxon>
        <taxon>Streptophyta</taxon>
        <taxon>Embryophyta</taxon>
        <taxon>Tracheophyta</taxon>
        <taxon>Spermatophyta</taxon>
        <taxon>Magnoliopsida</taxon>
        <taxon>Magnoliidae</taxon>
        <taxon>Laurales</taxon>
        <taxon>Lauraceae</taxon>
        <taxon>Cinnamomum</taxon>
    </lineage>
</organism>
<feature type="transmembrane region" description="Helical" evidence="2">
    <location>
        <begin position="762"/>
        <end position="790"/>
    </location>
</feature>
<dbReference type="GO" id="GO:0016020">
    <property type="term" value="C:membrane"/>
    <property type="evidence" value="ECO:0007669"/>
    <property type="project" value="TreeGrafter"/>
</dbReference>
<feature type="region of interest" description="Disordered" evidence="1">
    <location>
        <begin position="480"/>
        <end position="513"/>
    </location>
</feature>
<evidence type="ECO:0000313" key="5">
    <source>
        <dbReference type="Proteomes" id="UP000283530"/>
    </source>
</evidence>
<feature type="transmembrane region" description="Helical" evidence="2">
    <location>
        <begin position="802"/>
        <end position="825"/>
    </location>
</feature>
<evidence type="ECO:0000256" key="1">
    <source>
        <dbReference type="SAM" id="MobiDB-lite"/>
    </source>
</evidence>
<dbReference type="SMART" id="SM00248">
    <property type="entry name" value="ANK"/>
    <property type="match status" value="5"/>
</dbReference>
<dbReference type="InterPro" id="IPR026961">
    <property type="entry name" value="PGG_dom"/>
</dbReference>
<dbReference type="EMBL" id="QPKB01000002">
    <property type="protein sequence ID" value="RWR75615.1"/>
    <property type="molecule type" value="Genomic_DNA"/>
</dbReference>
<keyword evidence="2" id="KW-0812">Transmembrane</keyword>
<dbReference type="Pfam" id="PF12796">
    <property type="entry name" value="Ank_2"/>
    <property type="match status" value="2"/>
</dbReference>
<dbReference type="SUPFAM" id="SSF48403">
    <property type="entry name" value="Ankyrin repeat"/>
    <property type="match status" value="2"/>
</dbReference>
<evidence type="ECO:0000313" key="4">
    <source>
        <dbReference type="EMBL" id="RWR75615.1"/>
    </source>
</evidence>
<evidence type="ECO:0000256" key="2">
    <source>
        <dbReference type="SAM" id="Phobius"/>
    </source>
</evidence>
<dbReference type="PANTHER" id="PTHR24177">
    <property type="entry name" value="CASKIN"/>
    <property type="match status" value="1"/>
</dbReference>